<dbReference type="OrthoDB" id="5803824at2759"/>
<keyword evidence="1" id="KW-0732">Signal</keyword>
<evidence type="ECO:0000313" key="3">
    <source>
        <dbReference type="Proteomes" id="UP000835052"/>
    </source>
</evidence>
<accession>A0A8S1HHN7</accession>
<organism evidence="2 3">
    <name type="scientific">Caenorhabditis auriculariae</name>
    <dbReference type="NCBI Taxonomy" id="2777116"/>
    <lineage>
        <taxon>Eukaryota</taxon>
        <taxon>Metazoa</taxon>
        <taxon>Ecdysozoa</taxon>
        <taxon>Nematoda</taxon>
        <taxon>Chromadorea</taxon>
        <taxon>Rhabditida</taxon>
        <taxon>Rhabditina</taxon>
        <taxon>Rhabditomorpha</taxon>
        <taxon>Rhabditoidea</taxon>
        <taxon>Rhabditidae</taxon>
        <taxon>Peloderinae</taxon>
        <taxon>Caenorhabditis</taxon>
    </lineage>
</organism>
<dbReference type="AlphaFoldDB" id="A0A8S1HHN7"/>
<dbReference type="EMBL" id="CAJGYM010000067">
    <property type="protein sequence ID" value="CAD6196170.1"/>
    <property type="molecule type" value="Genomic_DNA"/>
</dbReference>
<comment type="caution">
    <text evidence="2">The sequence shown here is derived from an EMBL/GenBank/DDBJ whole genome shotgun (WGS) entry which is preliminary data.</text>
</comment>
<dbReference type="Proteomes" id="UP000835052">
    <property type="component" value="Unassembled WGS sequence"/>
</dbReference>
<evidence type="ECO:0000313" key="2">
    <source>
        <dbReference type="EMBL" id="CAD6196170.1"/>
    </source>
</evidence>
<gene>
    <name evidence="2" type="ORF">CAUJ_LOCUS12085</name>
</gene>
<feature type="signal peptide" evidence="1">
    <location>
        <begin position="1"/>
        <end position="21"/>
    </location>
</feature>
<name>A0A8S1HHN7_9PELO</name>
<sequence>MMRSTATLFFLLAAFLVLANAQMTFTDQWSKKRGVDMVKQSHNDRFPGEKLECSADLTQDVLAQLERLHAVQERLISYLGTCFEQK</sequence>
<evidence type="ECO:0000256" key="1">
    <source>
        <dbReference type="SAM" id="SignalP"/>
    </source>
</evidence>
<keyword evidence="3" id="KW-1185">Reference proteome</keyword>
<protein>
    <submittedName>
        <fullName evidence="2">Uncharacterized protein</fullName>
    </submittedName>
</protein>
<feature type="chain" id="PRO_5035712852" evidence="1">
    <location>
        <begin position="22"/>
        <end position="86"/>
    </location>
</feature>
<proteinExistence type="predicted"/>
<reference evidence="2" key="1">
    <citation type="submission" date="2020-10" db="EMBL/GenBank/DDBJ databases">
        <authorList>
            <person name="Kikuchi T."/>
        </authorList>
    </citation>
    <scope>NUCLEOTIDE SEQUENCE</scope>
    <source>
        <strain evidence="2">NKZ352</strain>
    </source>
</reference>